<evidence type="ECO:0000313" key="2">
    <source>
        <dbReference type="EMBL" id="CAE4568212.1"/>
    </source>
</evidence>
<organism evidence="2">
    <name type="scientific">Alexandrium monilatum</name>
    <dbReference type="NCBI Taxonomy" id="311494"/>
    <lineage>
        <taxon>Eukaryota</taxon>
        <taxon>Sar</taxon>
        <taxon>Alveolata</taxon>
        <taxon>Dinophyceae</taxon>
        <taxon>Gonyaulacales</taxon>
        <taxon>Pyrocystaceae</taxon>
        <taxon>Alexandrium</taxon>
    </lineage>
</organism>
<gene>
    <name evidence="2" type="ORF">AMON00008_LOCUS7831</name>
</gene>
<sequence length="317" mass="34727">MAPLFFAVAAASSDASGPSTGGPVLLPGAPGWQSARCCTYPQVLLLQLERPAEVQVVEITARGDLMPKAVDVYLSRGDVHSLRQDFTFEHVGAAHFDSKETPRYTPRHGSSAPRRERLKLSALCSGQVRLHVHEPMVASGSGNPYRQVSLARAEIRGHEDVAVPTKASSSARGLEPWFDASALGSDGDEASQVARVLMELGVSLDIIPVDEDAERSRTVDASTKQLLAELQGRRKTLMQAMKFGDAQQLSEHMQHLGTLGADLRGLQEKLDRYVTAGELLEAQRIADRMLMLEEQRLSIAALYETDFWLERMILQQA</sequence>
<feature type="domain" description="Centrosomal protein CEP104 N-terminal" evidence="1">
    <location>
        <begin position="31"/>
        <end position="155"/>
    </location>
</feature>
<name>A0A7S4Q035_9DINO</name>
<dbReference type="InterPro" id="IPR052607">
    <property type="entry name" value="CEP104-like"/>
</dbReference>
<dbReference type="InterPro" id="IPR048739">
    <property type="entry name" value="CEP104_N"/>
</dbReference>
<reference evidence="2" key="1">
    <citation type="submission" date="2021-01" db="EMBL/GenBank/DDBJ databases">
        <authorList>
            <person name="Corre E."/>
            <person name="Pelletier E."/>
            <person name="Niang G."/>
            <person name="Scheremetjew M."/>
            <person name="Finn R."/>
            <person name="Kale V."/>
            <person name="Holt S."/>
            <person name="Cochrane G."/>
            <person name="Meng A."/>
            <person name="Brown T."/>
            <person name="Cohen L."/>
        </authorList>
    </citation>
    <scope>NUCLEOTIDE SEQUENCE</scope>
    <source>
        <strain evidence="2">CCMP3105</strain>
    </source>
</reference>
<proteinExistence type="predicted"/>
<dbReference type="Pfam" id="PF21038">
    <property type="entry name" value="CEP104_N"/>
    <property type="match status" value="1"/>
</dbReference>
<dbReference type="GO" id="GO:0005929">
    <property type="term" value="C:cilium"/>
    <property type="evidence" value="ECO:0007669"/>
    <property type="project" value="TreeGrafter"/>
</dbReference>
<accession>A0A7S4Q035</accession>
<dbReference type="EMBL" id="HBNR01012126">
    <property type="protein sequence ID" value="CAE4568212.1"/>
    <property type="molecule type" value="Transcribed_RNA"/>
</dbReference>
<evidence type="ECO:0000259" key="1">
    <source>
        <dbReference type="Pfam" id="PF21038"/>
    </source>
</evidence>
<dbReference type="PANTHER" id="PTHR13371:SF0">
    <property type="entry name" value="CENTROSOMAL PROTEIN OF 104 KDA"/>
    <property type="match status" value="1"/>
</dbReference>
<dbReference type="AlphaFoldDB" id="A0A7S4Q035"/>
<protein>
    <recommendedName>
        <fullName evidence="1">Centrosomal protein CEP104 N-terminal domain-containing protein</fullName>
    </recommendedName>
</protein>
<dbReference type="PANTHER" id="PTHR13371">
    <property type="entry name" value="GLYCINE-, GLUTAMATE-, THIENYLCYCLOHEXYLPIPERIDINE-BINDING PROTEIN"/>
    <property type="match status" value="1"/>
</dbReference>